<dbReference type="GO" id="GO:0016925">
    <property type="term" value="P:protein sumoylation"/>
    <property type="evidence" value="ECO:0007669"/>
    <property type="project" value="TreeGrafter"/>
</dbReference>
<accession>A0A074ZCU8</accession>
<dbReference type="CTD" id="20321567"/>
<dbReference type="EMBL" id="KL596787">
    <property type="protein sequence ID" value="KER25101.1"/>
    <property type="molecule type" value="Genomic_DNA"/>
</dbReference>
<dbReference type="InterPro" id="IPR035985">
    <property type="entry name" value="Ubiquitin-activating_enz"/>
</dbReference>
<dbReference type="InterPro" id="IPR019572">
    <property type="entry name" value="UBA_E1_SCCH"/>
</dbReference>
<dbReference type="SMART" id="SM00985">
    <property type="entry name" value="UBA_e1_C"/>
    <property type="match status" value="1"/>
</dbReference>
<feature type="region of interest" description="Disordered" evidence="4">
    <location>
        <begin position="695"/>
        <end position="775"/>
    </location>
</feature>
<dbReference type="GO" id="GO:0031510">
    <property type="term" value="C:SUMO activating enzyme complex"/>
    <property type="evidence" value="ECO:0007669"/>
    <property type="project" value="TreeGrafter"/>
</dbReference>
<dbReference type="GO" id="GO:0019948">
    <property type="term" value="F:SUMO activating enzyme activity"/>
    <property type="evidence" value="ECO:0007669"/>
    <property type="project" value="TreeGrafter"/>
</dbReference>
<keyword evidence="7" id="KW-1185">Reference proteome</keyword>
<dbReference type="Pfam" id="PF10585">
    <property type="entry name" value="UBA_E1_SCCH"/>
    <property type="match status" value="1"/>
</dbReference>
<feature type="region of interest" description="Disordered" evidence="4">
    <location>
        <begin position="1148"/>
        <end position="1173"/>
    </location>
</feature>
<comment type="pathway">
    <text evidence="1">Protein modification; protein ubiquitination.</text>
</comment>
<comment type="similarity">
    <text evidence="2">Belongs to the ubiquitin-activating E1 family.</text>
</comment>
<dbReference type="Proteomes" id="UP000054324">
    <property type="component" value="Unassembled WGS sequence"/>
</dbReference>
<dbReference type="Gene3D" id="3.40.50.720">
    <property type="entry name" value="NAD(P)-binding Rossmann-like Domain"/>
    <property type="match status" value="3"/>
</dbReference>
<feature type="compositionally biased region" description="Polar residues" evidence="4">
    <location>
        <begin position="733"/>
        <end position="775"/>
    </location>
</feature>
<dbReference type="OrthoDB" id="10252231at2759"/>
<dbReference type="Pfam" id="PF00899">
    <property type="entry name" value="ThiF"/>
    <property type="match status" value="2"/>
</dbReference>
<dbReference type="Gene3D" id="1.10.10.2660">
    <property type="entry name" value="Ubiquitin-activating enzyme E1, SCCH domain"/>
    <property type="match status" value="1"/>
</dbReference>
<evidence type="ECO:0000259" key="5">
    <source>
        <dbReference type="SMART" id="SM00985"/>
    </source>
</evidence>
<name>A0A074ZCU8_OPIVI</name>
<evidence type="ECO:0000313" key="7">
    <source>
        <dbReference type="Proteomes" id="UP000054324"/>
    </source>
</evidence>
<evidence type="ECO:0000256" key="2">
    <source>
        <dbReference type="ARBA" id="ARBA00005673"/>
    </source>
</evidence>
<feature type="compositionally biased region" description="Polar residues" evidence="4">
    <location>
        <begin position="1155"/>
        <end position="1165"/>
    </location>
</feature>
<gene>
    <name evidence="6" type="ORF">T265_07388</name>
</gene>
<dbReference type="GO" id="GO:0016567">
    <property type="term" value="P:protein ubiquitination"/>
    <property type="evidence" value="ECO:0007669"/>
    <property type="project" value="UniProtKB-UniPathway"/>
</dbReference>
<dbReference type="InterPro" id="IPR018965">
    <property type="entry name" value="Ub-activating_enz_E1_C"/>
</dbReference>
<feature type="compositionally biased region" description="Basic and acidic residues" evidence="4">
    <location>
        <begin position="719"/>
        <end position="731"/>
    </location>
</feature>
<sequence>MRKLSRSKVFLCGLDAVGVEIAKNLVLGGIEELTIQDNARCTVADMGVQFFIRQADVDSGKTRAEASLPHLVALNPYVRVSLETNEVTSITAPLASEVNLQLLKPLWNPDEEKTTKVECLIVTQCSLHAATLLNIFCRKHSIRFIYTNVYGVLGNLFCDFGPQFNVYDPDGEPPKEFFIGHMGKLNSTQLLIKVFGDRRHYLETGNVIQFRDLEGMTELNGQVFPVQAVAPFRCLAAMPPEGSRRAGVLPGSPSLDRASQEVEVGFELRNFRSVNSRSNHLGHLVMWIYRYICPGTEGGLFKWEWRKLIDRKVRNSNPIPASRMLRALCHLSCFLRVAWQLYIEMVLQLRDYFISPSELVIYTVTEHLSGYTGGGIACQVIQPQMQSFETLLEQLRKPKITVADLSRPPEESILLHLVFLSLMKFQHEEGRLPEPWNDSDLNLFSEKFHALNELSPLKIDQPSNMEFVRRLAKVSQGQLAPLCAFFGGVAAQEAMKALTGSFTPLNQWLYMHCESVIPSTSVSTRTNTDLHSRYGPLAICIGSENLQRLKNLSAFMVGCGAIGCELLKNLALLGVATGGGAATSQTQPMLDSETQQIGVDRKVDTCQLHSPLPSCQSNQGDVTPSGQFTPSCKPSTTQTLRSTSLNHHVPDGSTVLDDRQAGVSVTEIPVANDLVRTGRSGVLIDEATEAQVANIEPISPAVSSTSHRPDPRTASAEVCVKRPKADSKEGATSHASQTLAESTKSFPPSGVETQVQTASDPSSTSRANVNVSSRQADPRPLLLITDPDHIEKSNLNRQFLFHSKHIGLSKSAVAAEAARQMNSAMRITSMEEKVWPANEKTLFTDEFLLNLLSPKGHESTEPPAPSGIVLAALDCVPSRRYLDTRCVSLHLPLLESGTLGTKGHVQVILPGLTESYNSQRDDDGGPDSAESIPYCTLKSFPTLSIHCVEWAREKFASQFTLKPERLSQLLTVLDRSRPGRQLSVLCANLLRIPTANSDQLFDEAEREIKARWLSGQLTCSLASFLASRPIDWHGCVRLARDKFERYFNHKARQLLHSFPPETRLADGTPFWQLPKRQPTPVEFRATDPLHQKFLMSYSRLLADQLAIPPPADVDFNSSNTEHLARHLDRCLQGHTPPVFVPSAKRIATDEDETSEASVNNQNAEATTGDDPLNLDEHTIRALRTTLTALQDAMKLRSIYACHSVAFEKDDDRLAHVDFIASAANLRAVMYGLPVTPRHEVRRIAGRIVPAIATTTAAVAGLVCVELVKYACRTSTSDSSQTHAARNSFLNLALPVIILSEPAPCPRIPLPNQSEFTLWDRWTVDPSKPLAVYTLEDFVLDLKKQHALEATFITQGNRMVYISYLPGHQSRLSKRFTTLLDLDAGDSYVDLSIAYDAGVDAPANADYIHGPPVRFLLKATRGTELPS</sequence>
<dbReference type="InterPro" id="IPR000594">
    <property type="entry name" value="ThiF_NAD_FAD-bd"/>
</dbReference>
<dbReference type="PANTHER" id="PTHR10953:SF186">
    <property type="entry name" value="UBIQUITIN-LIKE MODIFIER-ACTIVATING ENZYME 6"/>
    <property type="match status" value="1"/>
</dbReference>
<dbReference type="Gene3D" id="3.40.50.12550">
    <property type="entry name" value="Ubiquitin-activating enzyme E1, inactive adenylation domain, subdomain 2"/>
    <property type="match status" value="1"/>
</dbReference>
<evidence type="ECO:0000313" key="6">
    <source>
        <dbReference type="EMBL" id="KER25101.1"/>
    </source>
</evidence>
<evidence type="ECO:0000256" key="3">
    <source>
        <dbReference type="ARBA" id="ARBA00022598"/>
    </source>
</evidence>
<dbReference type="SUPFAM" id="SSF69572">
    <property type="entry name" value="Activating enzymes of the ubiquitin-like proteins"/>
    <property type="match status" value="3"/>
</dbReference>
<dbReference type="InterPro" id="IPR042063">
    <property type="entry name" value="Ubi_acti_E1_SCCH"/>
</dbReference>
<protein>
    <recommendedName>
        <fullName evidence="5">Ubiquitin-activating enzyme E1 C-terminal domain-containing protein</fullName>
    </recommendedName>
</protein>
<organism evidence="6 7">
    <name type="scientific">Opisthorchis viverrini</name>
    <name type="common">Southeast Asian liver fluke</name>
    <dbReference type="NCBI Taxonomy" id="6198"/>
    <lineage>
        <taxon>Eukaryota</taxon>
        <taxon>Metazoa</taxon>
        <taxon>Spiralia</taxon>
        <taxon>Lophotrochozoa</taxon>
        <taxon>Platyhelminthes</taxon>
        <taxon>Trematoda</taxon>
        <taxon>Digenea</taxon>
        <taxon>Opisthorchiida</taxon>
        <taxon>Opisthorchiata</taxon>
        <taxon>Opisthorchiidae</taxon>
        <taxon>Opisthorchis</taxon>
    </lineage>
</organism>
<dbReference type="STRING" id="6198.A0A074ZCU8"/>
<dbReference type="RefSeq" id="XP_009171156.1">
    <property type="nucleotide sequence ID" value="XM_009172892.1"/>
</dbReference>
<dbReference type="GeneID" id="20321567"/>
<dbReference type="KEGG" id="ovi:T265_07388"/>
<reference evidence="6 7" key="1">
    <citation type="submission" date="2013-11" db="EMBL/GenBank/DDBJ databases">
        <title>Opisthorchis viverrini - life in the bile duct.</title>
        <authorList>
            <person name="Young N.D."/>
            <person name="Nagarajan N."/>
            <person name="Lin S.J."/>
            <person name="Korhonen P.K."/>
            <person name="Jex A.R."/>
            <person name="Hall R.S."/>
            <person name="Safavi-Hemami H."/>
            <person name="Kaewkong W."/>
            <person name="Bertrand D."/>
            <person name="Gao S."/>
            <person name="Seet Q."/>
            <person name="Wongkham S."/>
            <person name="Teh B.T."/>
            <person name="Wongkham C."/>
            <person name="Intapan P.M."/>
            <person name="Maleewong W."/>
            <person name="Yang X."/>
            <person name="Hu M."/>
            <person name="Wang Z."/>
            <person name="Hofmann A."/>
            <person name="Sternberg P.W."/>
            <person name="Tan P."/>
            <person name="Wang J."/>
            <person name="Gasser R.B."/>
        </authorList>
    </citation>
    <scope>NUCLEOTIDE SEQUENCE [LARGE SCALE GENOMIC DNA]</scope>
</reference>
<evidence type="ECO:0000256" key="4">
    <source>
        <dbReference type="SAM" id="MobiDB-lite"/>
    </source>
</evidence>
<evidence type="ECO:0000256" key="1">
    <source>
        <dbReference type="ARBA" id="ARBA00004906"/>
    </source>
</evidence>
<dbReference type="Pfam" id="PF09358">
    <property type="entry name" value="E1_UFD"/>
    <property type="match status" value="1"/>
</dbReference>
<dbReference type="GO" id="GO:0005737">
    <property type="term" value="C:cytoplasm"/>
    <property type="evidence" value="ECO:0007669"/>
    <property type="project" value="TreeGrafter"/>
</dbReference>
<keyword evidence="3" id="KW-0436">Ligase</keyword>
<feature type="domain" description="Ubiquitin-activating enzyme E1 C-terminal" evidence="5">
    <location>
        <begin position="1285"/>
        <end position="1412"/>
    </location>
</feature>
<dbReference type="PANTHER" id="PTHR10953">
    <property type="entry name" value="UBIQUITIN-ACTIVATING ENZYME E1"/>
    <property type="match status" value="1"/>
</dbReference>
<dbReference type="UniPathway" id="UPA00143"/>
<proteinExistence type="inferred from homology"/>
<dbReference type="InterPro" id="IPR045886">
    <property type="entry name" value="ThiF/MoeB/HesA"/>
</dbReference>